<evidence type="ECO:0000256" key="1">
    <source>
        <dbReference type="SAM" id="Phobius"/>
    </source>
</evidence>
<comment type="caution">
    <text evidence="2">The sequence shown here is derived from an EMBL/GenBank/DDBJ whole genome shotgun (WGS) entry which is preliminary data.</text>
</comment>
<keyword evidence="1" id="KW-1133">Transmembrane helix</keyword>
<dbReference type="AlphaFoldDB" id="A0A1E3UMR6"/>
<gene>
    <name evidence="2" type="ORF">BEI59_09340</name>
    <name evidence="3" type="ORF">BEI63_14410</name>
</gene>
<dbReference type="EMBL" id="MEHD01000024">
    <property type="protein sequence ID" value="ODR55427.1"/>
    <property type="molecule type" value="Genomic_DNA"/>
</dbReference>
<organism evidence="2 4">
    <name type="scientific">Eisenbergiella tayi</name>
    <dbReference type="NCBI Taxonomy" id="1432052"/>
    <lineage>
        <taxon>Bacteria</taxon>
        <taxon>Bacillati</taxon>
        <taxon>Bacillota</taxon>
        <taxon>Clostridia</taxon>
        <taxon>Lachnospirales</taxon>
        <taxon>Lachnospiraceae</taxon>
        <taxon>Eisenbergiella</taxon>
    </lineage>
</organism>
<proteinExistence type="predicted"/>
<accession>A0A1E3UMR6</accession>
<feature type="transmembrane region" description="Helical" evidence="1">
    <location>
        <begin position="39"/>
        <end position="60"/>
    </location>
</feature>
<keyword evidence="1" id="KW-0472">Membrane</keyword>
<evidence type="ECO:0000313" key="5">
    <source>
        <dbReference type="Proteomes" id="UP000094869"/>
    </source>
</evidence>
<evidence type="ECO:0000313" key="4">
    <source>
        <dbReference type="Proteomes" id="UP000094271"/>
    </source>
</evidence>
<dbReference type="Proteomes" id="UP000094869">
    <property type="component" value="Unassembled WGS sequence"/>
</dbReference>
<protein>
    <submittedName>
        <fullName evidence="2">Uncharacterized protein</fullName>
    </submittedName>
</protein>
<keyword evidence="5" id="KW-1185">Reference proteome</keyword>
<reference evidence="3 5" key="1">
    <citation type="submission" date="2016-08" db="EMBL/GenBank/DDBJ databases">
        <title>Characterization of Isolates of Eisenbergiella tayi Derived from Blood Cultures, Using Whole Genome Sequencing.</title>
        <authorList>
            <person name="Bernier A.-M."/>
            <person name="Burdz T."/>
            <person name="Wiebe D."/>
            <person name="Bernard K."/>
        </authorList>
    </citation>
    <scope>NUCLEOTIDE SEQUENCE [LARGE SCALE GENOMIC DNA]</scope>
    <source>
        <strain evidence="3 5">NML120146</strain>
    </source>
</reference>
<sequence>MEQLAVAGNLRPRSLFFPAGTPRQAGKLIFRICCQPDMFFILAYNLCFFHLPVIFLLFYYYRKDVPCVSCPLPASLPSAGALSVSFVCGPAYNKLLSRKR</sequence>
<evidence type="ECO:0000313" key="3">
    <source>
        <dbReference type="EMBL" id="ODR55427.1"/>
    </source>
</evidence>
<dbReference type="EMBL" id="MEHA01000005">
    <property type="protein sequence ID" value="ODR53057.1"/>
    <property type="molecule type" value="Genomic_DNA"/>
</dbReference>
<dbReference type="Proteomes" id="UP000094271">
    <property type="component" value="Unassembled WGS sequence"/>
</dbReference>
<reference evidence="2 4" key="2">
    <citation type="submission" date="2016-08" db="EMBL/GenBank/DDBJ databases">
        <authorList>
            <person name="Seilhamer J.J."/>
        </authorList>
    </citation>
    <scope>NUCLEOTIDE SEQUENCE [LARGE SCALE GENOMIC DNA]</scope>
    <source>
        <strain evidence="2 4">NML150140-1</strain>
    </source>
</reference>
<evidence type="ECO:0000313" key="2">
    <source>
        <dbReference type="EMBL" id="ODR53057.1"/>
    </source>
</evidence>
<keyword evidence="1" id="KW-0812">Transmembrane</keyword>
<name>A0A1E3UMR6_9FIRM</name>